<dbReference type="Proteomes" id="UP001341281">
    <property type="component" value="Chromosome 03"/>
</dbReference>
<evidence type="ECO:0000313" key="2">
    <source>
        <dbReference type="Proteomes" id="UP001341281"/>
    </source>
</evidence>
<dbReference type="AlphaFoldDB" id="A0AAQ3SWZ7"/>
<accession>A0AAQ3SWZ7</accession>
<evidence type="ECO:0000313" key="1">
    <source>
        <dbReference type="EMBL" id="WVZ62448.1"/>
    </source>
</evidence>
<proteinExistence type="predicted"/>
<dbReference type="EMBL" id="CP144747">
    <property type="protein sequence ID" value="WVZ62448.1"/>
    <property type="molecule type" value="Genomic_DNA"/>
</dbReference>
<name>A0AAQ3SWZ7_PASNO</name>
<reference evidence="1 2" key="1">
    <citation type="submission" date="2024-02" db="EMBL/GenBank/DDBJ databases">
        <title>High-quality chromosome-scale genome assembly of Pensacola bahiagrass (Paspalum notatum Flugge var. saurae).</title>
        <authorList>
            <person name="Vega J.M."/>
            <person name="Podio M."/>
            <person name="Orjuela J."/>
            <person name="Siena L.A."/>
            <person name="Pessino S.C."/>
            <person name="Combes M.C."/>
            <person name="Mariac C."/>
            <person name="Albertini E."/>
            <person name="Pupilli F."/>
            <person name="Ortiz J.P.A."/>
            <person name="Leblanc O."/>
        </authorList>
    </citation>
    <scope>NUCLEOTIDE SEQUENCE [LARGE SCALE GENOMIC DNA]</scope>
    <source>
        <strain evidence="1">R1</strain>
        <tissue evidence="1">Leaf</tissue>
    </source>
</reference>
<sequence length="148" mass="15888">MSAPPAPAPAAAAHSLAMPSSVTARSDTALKTFPAAAPGLSTASASMPDRSRACAMLVSCIPFPGIGTGRFRTIPKKRGVHGHGSRRRRIGWRRARWQMACRRRCRLLCSYCRRTTPRSPCCCRSRSCTAAGTPPSCRTAAPPGWKHL</sequence>
<organism evidence="1 2">
    <name type="scientific">Paspalum notatum var. saurae</name>
    <dbReference type="NCBI Taxonomy" id="547442"/>
    <lineage>
        <taxon>Eukaryota</taxon>
        <taxon>Viridiplantae</taxon>
        <taxon>Streptophyta</taxon>
        <taxon>Embryophyta</taxon>
        <taxon>Tracheophyta</taxon>
        <taxon>Spermatophyta</taxon>
        <taxon>Magnoliopsida</taxon>
        <taxon>Liliopsida</taxon>
        <taxon>Poales</taxon>
        <taxon>Poaceae</taxon>
        <taxon>PACMAD clade</taxon>
        <taxon>Panicoideae</taxon>
        <taxon>Andropogonodae</taxon>
        <taxon>Paspaleae</taxon>
        <taxon>Paspalinae</taxon>
        <taxon>Paspalum</taxon>
    </lineage>
</organism>
<keyword evidence="2" id="KW-1185">Reference proteome</keyword>
<protein>
    <submittedName>
        <fullName evidence="1">Uncharacterized protein</fullName>
    </submittedName>
</protein>
<gene>
    <name evidence="1" type="ORF">U9M48_012199</name>
</gene>